<evidence type="ECO:0000256" key="5">
    <source>
        <dbReference type="ARBA" id="ARBA00023033"/>
    </source>
</evidence>
<proteinExistence type="predicted"/>
<dbReference type="AlphaFoldDB" id="A0A382DC59"/>
<keyword evidence="3" id="KW-0274">FAD</keyword>
<dbReference type="PANTHER" id="PTHR13789">
    <property type="entry name" value="MONOOXYGENASE"/>
    <property type="match status" value="1"/>
</dbReference>
<name>A0A382DC59_9ZZZZ</name>
<comment type="cofactor">
    <cofactor evidence="1">
        <name>FAD</name>
        <dbReference type="ChEBI" id="CHEBI:57692"/>
    </cofactor>
</comment>
<feature type="compositionally biased region" description="Polar residues" evidence="6">
    <location>
        <begin position="354"/>
        <end position="368"/>
    </location>
</feature>
<accession>A0A382DC59</accession>
<dbReference type="InterPro" id="IPR050493">
    <property type="entry name" value="FAD-dep_Monooxygenase_BioMet"/>
</dbReference>
<reference evidence="8" key="1">
    <citation type="submission" date="2018-05" db="EMBL/GenBank/DDBJ databases">
        <authorList>
            <person name="Lanie J.A."/>
            <person name="Ng W.-L."/>
            <person name="Kazmierczak K.M."/>
            <person name="Andrzejewski T.M."/>
            <person name="Davidsen T.M."/>
            <person name="Wayne K.J."/>
            <person name="Tettelin H."/>
            <person name="Glass J.I."/>
            <person name="Rusch D."/>
            <person name="Podicherti R."/>
            <person name="Tsui H.-C.T."/>
            <person name="Winkler M.E."/>
        </authorList>
    </citation>
    <scope>NUCLEOTIDE SEQUENCE</scope>
</reference>
<feature type="domain" description="FAD-binding" evidence="7">
    <location>
        <begin position="3"/>
        <end position="323"/>
    </location>
</feature>
<sequence length="368" mass="41325">MQQRGCRVCVFEQSAEFAEVGAGLTLASNAMHVMWHLGLKEPMGQFATLPNHGAIKHYRTGKHLVDIARGNTQTEKYGAPFCVAHRADVHGALVNAVRENDDQAIHLDRKFVNLDQHNGCVIAQFSDGSESRGNLLIGCDGMKSDVRNRLFQTESPQFTGYVAWRGLVQMDHLDPDVVVPDTAMYIGPGHFLTRYPVNSRTRLNYVAVAHTQRWETESWTVRSEVAELKDEFREFAPAVQQIIRATPPELCYKWGLFDREPLPEWSRGHATLAGDAAHPMLPFLGQGAAMAIEDAMLLARAIEAANTIEEAFERYELARRERTTFVMLKSRISGQRLTSANPDDYDSSRHQNEETLNLSDYNPVTTNV</sequence>
<evidence type="ECO:0000256" key="6">
    <source>
        <dbReference type="SAM" id="MobiDB-lite"/>
    </source>
</evidence>
<dbReference type="InterPro" id="IPR002938">
    <property type="entry name" value="FAD-bd"/>
</dbReference>
<dbReference type="InterPro" id="IPR036188">
    <property type="entry name" value="FAD/NAD-bd_sf"/>
</dbReference>
<organism evidence="8">
    <name type="scientific">marine metagenome</name>
    <dbReference type="NCBI Taxonomy" id="408172"/>
    <lineage>
        <taxon>unclassified sequences</taxon>
        <taxon>metagenomes</taxon>
        <taxon>ecological metagenomes</taxon>
    </lineage>
</organism>
<dbReference type="Gene3D" id="3.50.50.60">
    <property type="entry name" value="FAD/NAD(P)-binding domain"/>
    <property type="match status" value="1"/>
</dbReference>
<evidence type="ECO:0000256" key="1">
    <source>
        <dbReference type="ARBA" id="ARBA00001974"/>
    </source>
</evidence>
<dbReference type="SUPFAM" id="SSF54373">
    <property type="entry name" value="FAD-linked reductases, C-terminal domain"/>
    <property type="match status" value="1"/>
</dbReference>
<dbReference type="GO" id="GO:0071949">
    <property type="term" value="F:FAD binding"/>
    <property type="evidence" value="ECO:0007669"/>
    <property type="project" value="InterPro"/>
</dbReference>
<dbReference type="PRINTS" id="PR00420">
    <property type="entry name" value="RNGMNOXGNASE"/>
</dbReference>
<keyword evidence="4" id="KW-0560">Oxidoreductase</keyword>
<evidence type="ECO:0000313" key="8">
    <source>
        <dbReference type="EMBL" id="SVB35574.1"/>
    </source>
</evidence>
<dbReference type="EMBL" id="UINC01038488">
    <property type="protein sequence ID" value="SVB35574.1"/>
    <property type="molecule type" value="Genomic_DNA"/>
</dbReference>
<evidence type="ECO:0000256" key="3">
    <source>
        <dbReference type="ARBA" id="ARBA00022827"/>
    </source>
</evidence>
<keyword evidence="5" id="KW-0503">Monooxygenase</keyword>
<protein>
    <recommendedName>
        <fullName evidence="7">FAD-binding domain-containing protein</fullName>
    </recommendedName>
</protein>
<feature type="region of interest" description="Disordered" evidence="6">
    <location>
        <begin position="337"/>
        <end position="368"/>
    </location>
</feature>
<dbReference type="PANTHER" id="PTHR13789:SF318">
    <property type="entry name" value="GERANYLGERANYL DIPHOSPHATE REDUCTASE"/>
    <property type="match status" value="1"/>
</dbReference>
<keyword evidence="2" id="KW-0285">Flavoprotein</keyword>
<dbReference type="SUPFAM" id="SSF51905">
    <property type="entry name" value="FAD/NAD(P)-binding domain"/>
    <property type="match status" value="1"/>
</dbReference>
<dbReference type="GO" id="GO:0004497">
    <property type="term" value="F:monooxygenase activity"/>
    <property type="evidence" value="ECO:0007669"/>
    <property type="project" value="UniProtKB-KW"/>
</dbReference>
<dbReference type="Pfam" id="PF01494">
    <property type="entry name" value="FAD_binding_3"/>
    <property type="match status" value="1"/>
</dbReference>
<evidence type="ECO:0000259" key="7">
    <source>
        <dbReference type="Pfam" id="PF01494"/>
    </source>
</evidence>
<gene>
    <name evidence="8" type="ORF">METZ01_LOCUS188428</name>
</gene>
<evidence type="ECO:0000256" key="4">
    <source>
        <dbReference type="ARBA" id="ARBA00023002"/>
    </source>
</evidence>
<evidence type="ECO:0000256" key="2">
    <source>
        <dbReference type="ARBA" id="ARBA00022630"/>
    </source>
</evidence>